<feature type="transmembrane region" description="Helical" evidence="9">
    <location>
        <begin position="95"/>
        <end position="114"/>
    </location>
</feature>
<feature type="transmembrane region" description="Helical" evidence="9">
    <location>
        <begin position="189"/>
        <end position="209"/>
    </location>
</feature>
<dbReference type="CDD" id="cd06582">
    <property type="entry name" value="TM_PBP1_LivH_like"/>
    <property type="match status" value="1"/>
</dbReference>
<evidence type="ECO:0000256" key="9">
    <source>
        <dbReference type="SAM" id="Phobius"/>
    </source>
</evidence>
<keyword evidence="2" id="KW-0813">Transport</keyword>
<comment type="similarity">
    <text evidence="8">Belongs to the binding-protein-dependent transport system permease family. LivHM subfamily.</text>
</comment>
<dbReference type="GO" id="GO:0005886">
    <property type="term" value="C:plasma membrane"/>
    <property type="evidence" value="ECO:0007669"/>
    <property type="project" value="UniProtKB-SubCell"/>
</dbReference>
<keyword evidence="5" id="KW-0029">Amino-acid transport</keyword>
<reference evidence="10" key="1">
    <citation type="submission" date="2019-09" db="EMBL/GenBank/DDBJ databases">
        <title>Characterisation of the sponge microbiome using genome-centric metagenomics.</title>
        <authorList>
            <person name="Engelberts J.P."/>
            <person name="Robbins S.J."/>
            <person name="De Goeij J.M."/>
            <person name="Aranda M."/>
            <person name="Bell S.C."/>
            <person name="Webster N.S."/>
        </authorList>
    </citation>
    <scope>NUCLEOTIDE SEQUENCE</scope>
    <source>
        <strain evidence="10">SB0662_bin_9</strain>
    </source>
</reference>
<keyword evidence="7 9" id="KW-0472">Membrane</keyword>
<evidence type="ECO:0000256" key="8">
    <source>
        <dbReference type="ARBA" id="ARBA00037998"/>
    </source>
</evidence>
<keyword evidence="4 9" id="KW-0812">Transmembrane</keyword>
<evidence type="ECO:0000256" key="6">
    <source>
        <dbReference type="ARBA" id="ARBA00022989"/>
    </source>
</evidence>
<dbReference type="GO" id="GO:0006865">
    <property type="term" value="P:amino acid transport"/>
    <property type="evidence" value="ECO:0007669"/>
    <property type="project" value="UniProtKB-KW"/>
</dbReference>
<evidence type="ECO:0000256" key="5">
    <source>
        <dbReference type="ARBA" id="ARBA00022970"/>
    </source>
</evidence>
<protein>
    <submittedName>
        <fullName evidence="10">Branched-chain amino acid ABC transporter permease</fullName>
    </submittedName>
</protein>
<keyword evidence="6 9" id="KW-1133">Transmembrane helix</keyword>
<accession>A0A6B1DRX5</accession>
<feature type="transmembrane region" description="Helical" evidence="9">
    <location>
        <begin position="120"/>
        <end position="138"/>
    </location>
</feature>
<dbReference type="PANTHER" id="PTHR11795">
    <property type="entry name" value="BRANCHED-CHAIN AMINO ACID TRANSPORT SYSTEM PERMEASE PROTEIN LIVH"/>
    <property type="match status" value="1"/>
</dbReference>
<dbReference type="AlphaFoldDB" id="A0A6B1DRX5"/>
<gene>
    <name evidence="10" type="ORF">F4Y08_02580</name>
</gene>
<evidence type="ECO:0000256" key="1">
    <source>
        <dbReference type="ARBA" id="ARBA00004651"/>
    </source>
</evidence>
<keyword evidence="3" id="KW-1003">Cell membrane</keyword>
<dbReference type="GO" id="GO:0022857">
    <property type="term" value="F:transmembrane transporter activity"/>
    <property type="evidence" value="ECO:0007669"/>
    <property type="project" value="InterPro"/>
</dbReference>
<dbReference type="PANTHER" id="PTHR11795:SF451">
    <property type="entry name" value="ABC TRANSPORTER PERMEASE PROTEIN"/>
    <property type="match status" value="1"/>
</dbReference>
<proteinExistence type="inferred from homology"/>
<sequence length="295" mass="30701">MDLFLQQLIGGVASGSMFAILALGIVLIYRSTGTLNFAQGQMAMFSMFVAWSAMSTGMGFWPAVLLTLLSALAMGALVEWLIVRRVEGTSDLNSLIVAMGLFLIFDGLALYIWGPLPKSFGPFSFFSGGASCVGGVCIGRLNLGILVVSIVTTALLYLLFQCTRFGLALRATALNRLASRLVGIPVGRMLSTGWGLGTAVGAIAGILAAQSLGLDIRTMFFVVLFALAAAVLGGLDSPVGAVVGGLIIGVVKNLAGTYTPSSVGSIDLAVAFAVIVLVLMVRPNGIFGRPVRMRV</sequence>
<feature type="transmembrane region" description="Helical" evidence="9">
    <location>
        <begin position="268"/>
        <end position="287"/>
    </location>
</feature>
<evidence type="ECO:0000313" key="10">
    <source>
        <dbReference type="EMBL" id="MYD89214.1"/>
    </source>
</evidence>
<evidence type="ECO:0000256" key="4">
    <source>
        <dbReference type="ARBA" id="ARBA00022692"/>
    </source>
</evidence>
<comment type="subcellular location">
    <subcellularLocation>
        <location evidence="1">Cell membrane</location>
        <topology evidence="1">Multi-pass membrane protein</topology>
    </subcellularLocation>
</comment>
<feature type="transmembrane region" description="Helical" evidence="9">
    <location>
        <begin position="221"/>
        <end position="248"/>
    </location>
</feature>
<evidence type="ECO:0000256" key="2">
    <source>
        <dbReference type="ARBA" id="ARBA00022448"/>
    </source>
</evidence>
<dbReference type="Pfam" id="PF02653">
    <property type="entry name" value="BPD_transp_2"/>
    <property type="match status" value="1"/>
</dbReference>
<evidence type="ECO:0000256" key="7">
    <source>
        <dbReference type="ARBA" id="ARBA00023136"/>
    </source>
</evidence>
<organism evidence="10">
    <name type="scientific">Caldilineaceae bacterium SB0662_bin_9</name>
    <dbReference type="NCBI Taxonomy" id="2605258"/>
    <lineage>
        <taxon>Bacteria</taxon>
        <taxon>Bacillati</taxon>
        <taxon>Chloroflexota</taxon>
        <taxon>Caldilineae</taxon>
        <taxon>Caldilineales</taxon>
        <taxon>Caldilineaceae</taxon>
    </lineage>
</organism>
<dbReference type="InterPro" id="IPR001851">
    <property type="entry name" value="ABC_transp_permease"/>
</dbReference>
<dbReference type="EMBL" id="VXPY01000013">
    <property type="protein sequence ID" value="MYD89214.1"/>
    <property type="molecule type" value="Genomic_DNA"/>
</dbReference>
<name>A0A6B1DRX5_9CHLR</name>
<comment type="caution">
    <text evidence="10">The sequence shown here is derived from an EMBL/GenBank/DDBJ whole genome shotgun (WGS) entry which is preliminary data.</text>
</comment>
<feature type="transmembrane region" description="Helical" evidence="9">
    <location>
        <begin position="145"/>
        <end position="169"/>
    </location>
</feature>
<dbReference type="InterPro" id="IPR052157">
    <property type="entry name" value="BCAA_transport_permease"/>
</dbReference>
<feature type="transmembrane region" description="Helical" evidence="9">
    <location>
        <begin position="6"/>
        <end position="28"/>
    </location>
</feature>
<evidence type="ECO:0000256" key="3">
    <source>
        <dbReference type="ARBA" id="ARBA00022475"/>
    </source>
</evidence>
<feature type="transmembrane region" description="Helical" evidence="9">
    <location>
        <begin position="60"/>
        <end position="83"/>
    </location>
</feature>